<dbReference type="NCBIfam" id="TIGR01353">
    <property type="entry name" value="dGTP_triPase"/>
    <property type="match status" value="1"/>
</dbReference>
<dbReference type="GO" id="GO:0008832">
    <property type="term" value="F:dGTPase activity"/>
    <property type="evidence" value="ECO:0007669"/>
    <property type="project" value="TreeGrafter"/>
</dbReference>
<name>A0A917FMK6_9GAMM</name>
<accession>A0A917FMK6</accession>
<sequence>MTDINFKQKLNINRPYGAQLDEPDWSAIEYALESDRGRIINAPSLRRLQQKTQVFPLERNAEVRSRLTHSLEVQQNGRYLVQTVYKKLAEKAADYGLDGGLQAVTSLVEMACLMHDIGNPPFGHFGEQVISQWFADYLSDDHHWPVNNASAQLMSSMQRDLSRFEGNAQAIRLTARLERMNLSYAQTAAILKYSRSNAETPDKPLSYLHKKAGYYLSEHSFVTDMWQAVSVQPGHRYPLTYLMEAADDIAYCLADIEDAVEKGILPLHYLIELILIAFKQLGGDLDKAFLGPHNDQLHSLQSVLDKAYRDSQQVAINSNQSFFIKIRVPIIHYLVNHAANQFVTNIKAIYHGHFNQALLEDGSQAHRLLKTFKQVGYDHVYCHNEVQKLELQGQQIISGILNHNASLLNLAFDDFQRLLKPGKLSAHRLLINRMDPNHLKAYQLAMQDVDDNHELWDFYHRCRLLQDHISAMTDHSAYDEYRLLKVSD</sequence>
<dbReference type="InterPro" id="IPR023293">
    <property type="entry name" value="dGTP_triP_hydro_central_sf"/>
</dbReference>
<organism evidence="3 4">
    <name type="scientific">Marinicella pacifica</name>
    <dbReference type="NCBI Taxonomy" id="1171543"/>
    <lineage>
        <taxon>Bacteria</taxon>
        <taxon>Pseudomonadati</taxon>
        <taxon>Pseudomonadota</taxon>
        <taxon>Gammaproteobacteria</taxon>
        <taxon>Lysobacterales</taxon>
        <taxon>Marinicellaceae</taxon>
        <taxon>Marinicella</taxon>
    </lineage>
</organism>
<dbReference type="NCBIfam" id="NF003429">
    <property type="entry name" value="PRK04926.1"/>
    <property type="match status" value="1"/>
</dbReference>
<dbReference type="PROSITE" id="PS51831">
    <property type="entry name" value="HD"/>
    <property type="match status" value="1"/>
</dbReference>
<keyword evidence="4" id="KW-1185">Reference proteome</keyword>
<dbReference type="Pfam" id="PF01966">
    <property type="entry name" value="HD"/>
    <property type="match status" value="1"/>
</dbReference>
<dbReference type="CDD" id="cd00077">
    <property type="entry name" value="HDc"/>
    <property type="match status" value="1"/>
</dbReference>
<keyword evidence="1" id="KW-0378">Hydrolase</keyword>
<evidence type="ECO:0000259" key="2">
    <source>
        <dbReference type="PROSITE" id="PS51831"/>
    </source>
</evidence>
<reference evidence="3" key="2">
    <citation type="submission" date="2020-09" db="EMBL/GenBank/DDBJ databases">
        <authorList>
            <person name="Sun Q."/>
            <person name="Zhou Y."/>
        </authorList>
    </citation>
    <scope>NUCLEOTIDE SEQUENCE</scope>
    <source>
        <strain evidence="3">CGMCC 1.12181</strain>
    </source>
</reference>
<evidence type="ECO:0000313" key="4">
    <source>
        <dbReference type="Proteomes" id="UP000605253"/>
    </source>
</evidence>
<dbReference type="InterPro" id="IPR003607">
    <property type="entry name" value="HD/PDEase_dom"/>
</dbReference>
<comment type="caution">
    <text evidence="3">The sequence shown here is derived from an EMBL/GenBank/DDBJ whole genome shotgun (WGS) entry which is preliminary data.</text>
</comment>
<dbReference type="Gene3D" id="1.10.3410.10">
    <property type="entry name" value="putative deoxyguanosinetriphosphate triphosphohydrolase like domain"/>
    <property type="match status" value="1"/>
</dbReference>
<dbReference type="InterPro" id="IPR006261">
    <property type="entry name" value="dGTPase"/>
</dbReference>
<dbReference type="GO" id="GO:0006203">
    <property type="term" value="P:dGTP catabolic process"/>
    <property type="evidence" value="ECO:0007669"/>
    <property type="project" value="TreeGrafter"/>
</dbReference>
<reference evidence="3" key="1">
    <citation type="journal article" date="2014" name="Int. J. Syst. Evol. Microbiol.">
        <title>Complete genome sequence of Corynebacterium casei LMG S-19264T (=DSM 44701T), isolated from a smear-ripened cheese.</title>
        <authorList>
            <consortium name="US DOE Joint Genome Institute (JGI-PGF)"/>
            <person name="Walter F."/>
            <person name="Albersmeier A."/>
            <person name="Kalinowski J."/>
            <person name="Ruckert C."/>
        </authorList>
    </citation>
    <scope>NUCLEOTIDE SEQUENCE</scope>
    <source>
        <strain evidence="3">CGMCC 1.12181</strain>
    </source>
</reference>
<dbReference type="AlphaFoldDB" id="A0A917FMK6"/>
<protein>
    <submittedName>
        <fullName evidence="3">Deoxyguanosinetriphosphate triphosphohydrolase</fullName>
    </submittedName>
</protein>
<dbReference type="InterPro" id="IPR006674">
    <property type="entry name" value="HD_domain"/>
</dbReference>
<dbReference type="SUPFAM" id="SSF109604">
    <property type="entry name" value="HD-domain/PDEase-like"/>
    <property type="match status" value="1"/>
</dbReference>
<gene>
    <name evidence="3" type="primary">dgt</name>
    <name evidence="3" type="ORF">GCM10011365_08920</name>
</gene>
<evidence type="ECO:0000313" key="3">
    <source>
        <dbReference type="EMBL" id="GGF89994.1"/>
    </source>
</evidence>
<dbReference type="Gene3D" id="1.10.3210.10">
    <property type="entry name" value="Hypothetical protein af1432"/>
    <property type="match status" value="2"/>
</dbReference>
<dbReference type="PANTHER" id="PTHR11373:SF32">
    <property type="entry name" value="DEOXYGUANOSINETRIPHOSPHATE TRIPHOSPHOHYDROLASE"/>
    <property type="match status" value="1"/>
</dbReference>
<dbReference type="InterPro" id="IPR050135">
    <property type="entry name" value="dGTPase-like"/>
</dbReference>
<dbReference type="RefSeq" id="WP_188364490.1">
    <property type="nucleotide sequence ID" value="NZ_BAABJF010000017.1"/>
</dbReference>
<proteinExistence type="predicted"/>
<dbReference type="PANTHER" id="PTHR11373">
    <property type="entry name" value="DEOXYNUCLEOSIDE TRIPHOSPHATE TRIPHOSPHOHYDROLASE"/>
    <property type="match status" value="1"/>
</dbReference>
<dbReference type="SMART" id="SM00471">
    <property type="entry name" value="HDc"/>
    <property type="match status" value="1"/>
</dbReference>
<evidence type="ECO:0000256" key="1">
    <source>
        <dbReference type="ARBA" id="ARBA00022801"/>
    </source>
</evidence>
<dbReference type="Proteomes" id="UP000605253">
    <property type="component" value="Unassembled WGS sequence"/>
</dbReference>
<dbReference type="EMBL" id="BMEO01000003">
    <property type="protein sequence ID" value="GGF89994.1"/>
    <property type="molecule type" value="Genomic_DNA"/>
</dbReference>
<feature type="domain" description="HD" evidence="2">
    <location>
        <begin position="66"/>
        <end position="252"/>
    </location>
</feature>